<evidence type="ECO:0000256" key="7">
    <source>
        <dbReference type="RuleBase" id="RU000416"/>
    </source>
</evidence>
<comment type="similarity">
    <text evidence="6 7">Belongs to the class I-like SAM-binding methyltransferase superfamily. C5-methyltransferase family.</text>
</comment>
<evidence type="ECO:0000256" key="8">
    <source>
        <dbReference type="RuleBase" id="RU000417"/>
    </source>
</evidence>
<dbReference type="PANTHER" id="PTHR46098">
    <property type="entry name" value="TRNA (CYTOSINE(38)-C(5))-METHYLTRANSFERASE"/>
    <property type="match status" value="1"/>
</dbReference>
<accession>A0A5E5BG92</accession>
<dbReference type="EC" id="2.1.1.37" evidence="8"/>
<dbReference type="PROSITE" id="PS51679">
    <property type="entry name" value="SAM_MT_C5"/>
    <property type="match status" value="1"/>
</dbReference>
<dbReference type="EMBL" id="CABPSR010000022">
    <property type="protein sequence ID" value="VVE84929.1"/>
    <property type="molecule type" value="Genomic_DNA"/>
</dbReference>
<dbReference type="Proteomes" id="UP000335538">
    <property type="component" value="Unassembled WGS sequence"/>
</dbReference>
<evidence type="ECO:0000256" key="6">
    <source>
        <dbReference type="PROSITE-ProRule" id="PRU01016"/>
    </source>
</evidence>
<dbReference type="Gene3D" id="3.90.120.10">
    <property type="entry name" value="DNA Methylase, subunit A, domain 2"/>
    <property type="match status" value="1"/>
</dbReference>
<organism evidence="10 11">
    <name type="scientific">Pandoraea sputorum</name>
    <dbReference type="NCBI Taxonomy" id="93222"/>
    <lineage>
        <taxon>Bacteria</taxon>
        <taxon>Pseudomonadati</taxon>
        <taxon>Pseudomonadota</taxon>
        <taxon>Betaproteobacteria</taxon>
        <taxon>Burkholderiales</taxon>
        <taxon>Burkholderiaceae</taxon>
        <taxon>Pandoraea</taxon>
    </lineage>
</organism>
<keyword evidence="2 6" id="KW-0808">Transferase</keyword>
<feature type="region of interest" description="Disordered" evidence="9">
    <location>
        <begin position="218"/>
        <end position="239"/>
    </location>
</feature>
<feature type="active site" evidence="6">
    <location>
        <position position="84"/>
    </location>
</feature>
<evidence type="ECO:0000256" key="4">
    <source>
        <dbReference type="ARBA" id="ARBA00022747"/>
    </source>
</evidence>
<keyword evidence="3 6" id="KW-0949">S-adenosyl-L-methionine</keyword>
<protein>
    <recommendedName>
        <fullName evidence="8">Cytosine-specific methyltransferase</fullName>
        <ecNumber evidence="8">2.1.1.37</ecNumber>
    </recommendedName>
</protein>
<dbReference type="Pfam" id="PF00145">
    <property type="entry name" value="DNA_methylase"/>
    <property type="match status" value="1"/>
</dbReference>
<dbReference type="AlphaFoldDB" id="A0A5E5BG92"/>
<keyword evidence="4" id="KW-0680">Restriction system</keyword>
<dbReference type="PANTHER" id="PTHR46098:SF1">
    <property type="entry name" value="TRNA (CYTOSINE(38)-C(5))-METHYLTRANSFERASE"/>
    <property type="match status" value="1"/>
</dbReference>
<keyword evidence="1 6" id="KW-0489">Methyltransferase</keyword>
<evidence type="ECO:0000256" key="3">
    <source>
        <dbReference type="ARBA" id="ARBA00022691"/>
    </source>
</evidence>
<dbReference type="GO" id="GO:0009307">
    <property type="term" value="P:DNA restriction-modification system"/>
    <property type="evidence" value="ECO:0007669"/>
    <property type="project" value="UniProtKB-KW"/>
</dbReference>
<reference evidence="10 11" key="1">
    <citation type="submission" date="2019-08" db="EMBL/GenBank/DDBJ databases">
        <authorList>
            <person name="Peeters C."/>
        </authorList>
    </citation>
    <scope>NUCLEOTIDE SEQUENCE [LARGE SCALE GENOMIC DNA]</scope>
    <source>
        <strain evidence="10 11">LMG 31121</strain>
    </source>
</reference>
<sequence>MRHDEIILGDCRPLRYLSVCSGIEAATCAWHGLGWQPWAFSEIERFPSAVLAHHYPHVPNLGDMTKFKDWPDATIDLLVGGTPCQSFSVAGLRKGLADPRGNLMLTYLAIARRYAPRWLVWENVPGVLSSNEGRDFGALLGGLAELGYGFAYRVLDAQYVRVESHSRAVPQRRRRVFVVGYLGDWRRPAAVLFERESMLWHSAPRREAGKGIAVSPTLRAEGNRTGGDRPPGTDVDTADSLIPTTARALTTSNQRIDAETETLLVARSLRAQANSSHRADSDNYVVAFDTTQITSPENGSNPQAGGPCHPLSASAHPPAIAFDCKASGRNGFAVGDIAATQRSMGHANSHTNGGGHQAVMVGSAVRRLTPRECERLQGFPDDYTLLPGAKAPDGPRYKALGNSMAVNVMRWIGARIQSVENLEIEKAA</sequence>
<dbReference type="PRINTS" id="PR00105">
    <property type="entry name" value="C5METTRFRASE"/>
</dbReference>
<dbReference type="InterPro" id="IPR050750">
    <property type="entry name" value="C5-MTase"/>
</dbReference>
<dbReference type="Gene3D" id="3.40.50.150">
    <property type="entry name" value="Vaccinia Virus protein VP39"/>
    <property type="match status" value="1"/>
</dbReference>
<dbReference type="SUPFAM" id="SSF53335">
    <property type="entry name" value="S-adenosyl-L-methionine-dependent methyltransferases"/>
    <property type="match status" value="1"/>
</dbReference>
<evidence type="ECO:0000256" key="2">
    <source>
        <dbReference type="ARBA" id="ARBA00022679"/>
    </source>
</evidence>
<proteinExistence type="inferred from homology"/>
<comment type="catalytic activity">
    <reaction evidence="5 8">
        <text>a 2'-deoxycytidine in DNA + S-adenosyl-L-methionine = a 5-methyl-2'-deoxycytidine in DNA + S-adenosyl-L-homocysteine + H(+)</text>
        <dbReference type="Rhea" id="RHEA:13681"/>
        <dbReference type="Rhea" id="RHEA-COMP:11369"/>
        <dbReference type="Rhea" id="RHEA-COMP:11370"/>
        <dbReference type="ChEBI" id="CHEBI:15378"/>
        <dbReference type="ChEBI" id="CHEBI:57856"/>
        <dbReference type="ChEBI" id="CHEBI:59789"/>
        <dbReference type="ChEBI" id="CHEBI:85452"/>
        <dbReference type="ChEBI" id="CHEBI:85454"/>
        <dbReference type="EC" id="2.1.1.37"/>
    </reaction>
</comment>
<dbReference type="InterPro" id="IPR001525">
    <property type="entry name" value="C5_MeTfrase"/>
</dbReference>
<dbReference type="RefSeq" id="WP_150811161.1">
    <property type="nucleotide sequence ID" value="NZ_CABPSR010000022.1"/>
</dbReference>
<dbReference type="NCBIfam" id="TIGR00675">
    <property type="entry name" value="dcm"/>
    <property type="match status" value="1"/>
</dbReference>
<evidence type="ECO:0000313" key="11">
    <source>
        <dbReference type="Proteomes" id="UP000335538"/>
    </source>
</evidence>
<dbReference type="GO" id="GO:0032259">
    <property type="term" value="P:methylation"/>
    <property type="evidence" value="ECO:0007669"/>
    <property type="project" value="UniProtKB-KW"/>
</dbReference>
<name>A0A5E5BG92_9BURK</name>
<gene>
    <name evidence="10" type="ORF">PSP31121_04999</name>
</gene>
<evidence type="ECO:0000313" key="10">
    <source>
        <dbReference type="EMBL" id="VVE84929.1"/>
    </source>
</evidence>
<evidence type="ECO:0000256" key="9">
    <source>
        <dbReference type="SAM" id="MobiDB-lite"/>
    </source>
</evidence>
<evidence type="ECO:0000256" key="1">
    <source>
        <dbReference type="ARBA" id="ARBA00022603"/>
    </source>
</evidence>
<dbReference type="GO" id="GO:0003886">
    <property type="term" value="F:DNA (cytosine-5-)-methyltransferase activity"/>
    <property type="evidence" value="ECO:0007669"/>
    <property type="project" value="UniProtKB-EC"/>
</dbReference>
<dbReference type="PROSITE" id="PS00094">
    <property type="entry name" value="C5_MTASE_1"/>
    <property type="match status" value="1"/>
</dbReference>
<dbReference type="InterPro" id="IPR018117">
    <property type="entry name" value="C5_DNA_meth_AS"/>
</dbReference>
<evidence type="ECO:0000256" key="5">
    <source>
        <dbReference type="ARBA" id="ARBA00047422"/>
    </source>
</evidence>
<dbReference type="InterPro" id="IPR029063">
    <property type="entry name" value="SAM-dependent_MTases_sf"/>
</dbReference>